<keyword evidence="2" id="KW-0012">Acyltransferase</keyword>
<evidence type="ECO:0000256" key="2">
    <source>
        <dbReference type="ARBA" id="ARBA00023315"/>
    </source>
</evidence>
<name>A0ABW2ILD1_9PROT</name>
<evidence type="ECO:0000256" key="1">
    <source>
        <dbReference type="ARBA" id="ARBA00022679"/>
    </source>
</evidence>
<comment type="caution">
    <text evidence="4">The sequence shown here is derived from an EMBL/GenBank/DDBJ whole genome shotgun (WGS) entry which is preliminary data.</text>
</comment>
<accession>A0ABW2ILD1</accession>
<dbReference type="Proteomes" id="UP001596492">
    <property type="component" value="Unassembled WGS sequence"/>
</dbReference>
<dbReference type="InterPro" id="IPR000182">
    <property type="entry name" value="GNAT_dom"/>
</dbReference>
<dbReference type="InterPro" id="IPR016181">
    <property type="entry name" value="Acyl_CoA_acyltransferase"/>
</dbReference>
<dbReference type="Gene3D" id="3.40.630.30">
    <property type="match status" value="1"/>
</dbReference>
<dbReference type="PANTHER" id="PTHR43072">
    <property type="entry name" value="N-ACETYLTRANSFERASE"/>
    <property type="match status" value="1"/>
</dbReference>
<organism evidence="4 5">
    <name type="scientific">Hirschia litorea</name>
    <dbReference type="NCBI Taxonomy" id="1199156"/>
    <lineage>
        <taxon>Bacteria</taxon>
        <taxon>Pseudomonadati</taxon>
        <taxon>Pseudomonadota</taxon>
        <taxon>Alphaproteobacteria</taxon>
        <taxon>Hyphomonadales</taxon>
        <taxon>Hyphomonadaceae</taxon>
        <taxon>Hirschia</taxon>
    </lineage>
</organism>
<dbReference type="RefSeq" id="WP_382167057.1">
    <property type="nucleotide sequence ID" value="NZ_JBHTBR010000005.1"/>
</dbReference>
<proteinExistence type="predicted"/>
<dbReference type="PIRSF" id="PIRSF028520">
    <property type="entry name" value="UCP028520"/>
    <property type="match status" value="1"/>
</dbReference>
<protein>
    <submittedName>
        <fullName evidence="4">GNAT family N-acetyltransferase</fullName>
    </submittedName>
</protein>
<dbReference type="PROSITE" id="PS51186">
    <property type="entry name" value="GNAT"/>
    <property type="match status" value="1"/>
</dbReference>
<dbReference type="SUPFAM" id="SSF55729">
    <property type="entry name" value="Acyl-CoA N-acyltransferases (Nat)"/>
    <property type="match status" value="1"/>
</dbReference>
<dbReference type="EMBL" id="JBHTBR010000005">
    <property type="protein sequence ID" value="MFC7291817.1"/>
    <property type="molecule type" value="Genomic_DNA"/>
</dbReference>
<feature type="domain" description="N-acetyltransferase" evidence="3">
    <location>
        <begin position="3"/>
        <end position="164"/>
    </location>
</feature>
<keyword evidence="5" id="KW-1185">Reference proteome</keyword>
<keyword evidence="1" id="KW-0808">Transferase</keyword>
<reference evidence="5" key="1">
    <citation type="journal article" date="2019" name="Int. J. Syst. Evol. Microbiol.">
        <title>The Global Catalogue of Microorganisms (GCM) 10K type strain sequencing project: providing services to taxonomists for standard genome sequencing and annotation.</title>
        <authorList>
            <consortium name="The Broad Institute Genomics Platform"/>
            <consortium name="The Broad Institute Genome Sequencing Center for Infectious Disease"/>
            <person name="Wu L."/>
            <person name="Ma J."/>
        </authorList>
    </citation>
    <scope>NUCLEOTIDE SEQUENCE [LARGE SCALE GENOMIC DNA]</scope>
    <source>
        <strain evidence="5">CCUG 51308</strain>
    </source>
</reference>
<dbReference type="PANTHER" id="PTHR43072:SF23">
    <property type="entry name" value="UPF0039 PROTEIN C11D3.02C"/>
    <property type="match status" value="1"/>
</dbReference>
<sequence>MDLNIREAQLDDIDWIIDLNQANVPAVGPLTREEYLDLEAMCHGVLVAEDEEGQRLGFIMLMAKGRDYASPNYRWFEANLENFLYVDRVAVSENGRGKGVGLALYSEALDMAEAHGAEKLAAEVNIKPKNEVSLNFHAKLGFVEIGQLERPDQGKVVVMLSRPTLNPEMQNG</sequence>
<gene>
    <name evidence="4" type="ORF">ACFQS8_09340</name>
</gene>
<dbReference type="Pfam" id="PF00583">
    <property type="entry name" value="Acetyltransf_1"/>
    <property type="match status" value="1"/>
</dbReference>
<dbReference type="CDD" id="cd04301">
    <property type="entry name" value="NAT_SF"/>
    <property type="match status" value="1"/>
</dbReference>
<dbReference type="InterPro" id="IPR016890">
    <property type="entry name" value="UCP028520"/>
</dbReference>
<evidence type="ECO:0000313" key="4">
    <source>
        <dbReference type="EMBL" id="MFC7291817.1"/>
    </source>
</evidence>
<evidence type="ECO:0000313" key="5">
    <source>
        <dbReference type="Proteomes" id="UP001596492"/>
    </source>
</evidence>
<evidence type="ECO:0000259" key="3">
    <source>
        <dbReference type="PROSITE" id="PS51186"/>
    </source>
</evidence>